<organism evidence="1 2">
    <name type="scientific">Candidatus Venteria ishoeyi</name>
    <dbReference type="NCBI Taxonomy" id="1899563"/>
    <lineage>
        <taxon>Bacteria</taxon>
        <taxon>Pseudomonadati</taxon>
        <taxon>Pseudomonadota</taxon>
        <taxon>Gammaproteobacteria</taxon>
        <taxon>Thiotrichales</taxon>
        <taxon>Thiotrichaceae</taxon>
        <taxon>Venteria</taxon>
    </lineage>
</organism>
<gene>
    <name evidence="1" type="ORF">MBHS_02733</name>
</gene>
<dbReference type="RefSeq" id="WP_103920591.1">
    <property type="nucleotide sequence ID" value="NZ_FMSV02000511.1"/>
</dbReference>
<evidence type="ECO:0000313" key="1">
    <source>
        <dbReference type="EMBL" id="SEH06867.1"/>
    </source>
</evidence>
<reference evidence="1 2" key="1">
    <citation type="submission" date="2016-10" db="EMBL/GenBank/DDBJ databases">
        <authorList>
            <person name="de Groot N.N."/>
        </authorList>
    </citation>
    <scope>NUCLEOTIDE SEQUENCE [LARGE SCALE GENOMIC DNA]</scope>
    <source>
        <strain evidence="1">MBHS1</strain>
    </source>
</reference>
<dbReference type="AlphaFoldDB" id="A0A1H6F9U7"/>
<protein>
    <submittedName>
        <fullName evidence="1">Uncharacterized protein</fullName>
    </submittedName>
</protein>
<dbReference type="EMBL" id="FMSV02000511">
    <property type="protein sequence ID" value="SEH06867.1"/>
    <property type="molecule type" value="Genomic_DNA"/>
</dbReference>
<sequence>MDLQLKDIVSTEQTIQTQKRGKAIRLDDGLAGQSEALVSYFTPTQSALKVLKNIQKSVLPNASPQQRAMIWHGIYGAGKSHLGVLVGHLLRHGTDTNAFKGLLKKLENLDQPTLARELANTFPALEDSGARPYLVVPLYGSQNAPSLQLALLEALYDSVSRASGLDEKLIIPKTEYDAAVTRFEDILDHKPELQDASLDKWGLMQEFLTADNLLTGLKKRTPEALETFKAWHVKVSAGAAFRSADAGGKNVTEAYFEACQNLAKQHGYAGIAILWDELGYALENLLTKRPYNAVNEVFALQNFIETLCGKKDNGHLLFMGLTHRDLGNYGVDSGAEQTVIQRLRTIEGRFGNFHIELKATEQEGYHLLGGLREFTSRGEAYLNAADENLEALTGICSKLAIFNNFEPQELMHVARLCYPLHPVTAAALFGIASRGSYSEASRTIFTFYTELDKETQGKVFNQQVDIQRLYGAELIRLPALLMVYEQSIAQELPALVDMYHNAVAKIKAQADAVERRVAVLTVMLLARVLGDNFQPTEKFLAITLYDATVDSVEAAYLQEDLDWLKQAQFIYKNDRTGVWELESGGNVEVGGLIEEQAQQVDAGMGTHTLLNNHVDMCADLFPHLGIHDLDPSPAGIVRAYAVHLLDTPFESQSLKLDNECLSAQVFLVLPKDERAAEKARISCRQAIVKNDRLLYFWIPRQGTRNLDAHLRRYVAIERLLQQAGTGDSMRRRLLMEWENNRYALIKLLREYFGGKGLEDGQAQIFAAGDIDNPLSCRSWHEFRDLVGTQVNLLYPKEVPVRAMNVNHLYVEKARKIPKLEHLLHHILHFDEDVAEKDRNDLLGEKETSERAATIDGTLGKFANDLFIQGADVWDIKTLEQVDEPIKSVLQLMRDELVYKRKKAYPVSELRKTLLNPPYGIPSAAMPLFAAVALRADYKRLKWVNGKGAFHQNLASAFNEGTKAQIRHEDFNRKQLNLLRALAKALECEWVIQDEHQAARETLQALRKHIEALPDAVKYTAKLSRQAQDFVREITQPGRSSHELVDFLLLLNGVNEALRDGLEIDGYSEVTRLLRNLLGEFDEIANARQKEIQNVLYAFLDNKEKLIAGLQAGNQNCIANALSAEKASQMVAPLVQCLANKSLAECSDMETGRLSAKLENVLNTALTPLPPVSSPPTVTGTTNKPVNTLPLGTVKPAENTPARVVMVDDILVRFRQVIDHYKNKADKQTLLQAVDALRTELQ</sequence>
<evidence type="ECO:0000313" key="2">
    <source>
        <dbReference type="Proteomes" id="UP000236724"/>
    </source>
</evidence>
<proteinExistence type="predicted"/>
<keyword evidence="2" id="KW-1185">Reference proteome</keyword>
<accession>A0A1H6F9U7</accession>
<dbReference type="Proteomes" id="UP000236724">
    <property type="component" value="Unassembled WGS sequence"/>
</dbReference>
<dbReference type="OrthoDB" id="856045at2"/>
<name>A0A1H6F9U7_9GAMM</name>